<dbReference type="PANTHER" id="PTHR45586:SF1">
    <property type="entry name" value="LIPOPOLYSACCHARIDE ASSEMBLY PROTEIN B"/>
    <property type="match status" value="1"/>
</dbReference>
<dbReference type="AlphaFoldDB" id="A0A2Z4GAS1"/>
<evidence type="ECO:0000256" key="2">
    <source>
        <dbReference type="ARBA" id="ARBA00022803"/>
    </source>
</evidence>
<dbReference type="InterPro" id="IPR051012">
    <property type="entry name" value="CellSynth/LPSAsmb/PSIAsmb"/>
</dbReference>
<proteinExistence type="predicted"/>
<dbReference type="RefSeq" id="WP_111371232.1">
    <property type="nucleotide sequence ID" value="NZ_CP029480.1"/>
</dbReference>
<sequence length="272" mass="29920">MSGGLAPRGHFGIILLIGILLSIGLYFLPKTVISTDGESKGQSASTSSESEDTESHTVLSPEQEQTLTSIKTSENLTEVEMNQSLVDFFREQSIFDSAAYYSGILAETSNTEASWLETADLYYQAYSLTLSPIKREEFAEKARGVYQKVLEINPNQLQAKTNIAMTYTTSSSPMQAILMLRQVLDEDPKFIPAIMSMGALSMQSGQYDKAVSRFQQVLGLSPTNINAKLGLAYSLIETGEKDQAKEILIEVSKFDVGEVLQNEINNTLKSLN</sequence>
<feature type="repeat" description="TPR" evidence="3">
    <location>
        <begin position="191"/>
        <end position="224"/>
    </location>
</feature>
<dbReference type="Proteomes" id="UP000249873">
    <property type="component" value="Chromosome"/>
</dbReference>
<dbReference type="SMART" id="SM00028">
    <property type="entry name" value="TPR"/>
    <property type="match status" value="3"/>
</dbReference>
<keyword evidence="7" id="KW-1185">Reference proteome</keyword>
<organism evidence="6 7">
    <name type="scientific">Arcticibacterium luteifluviistationis</name>
    <dbReference type="NCBI Taxonomy" id="1784714"/>
    <lineage>
        <taxon>Bacteria</taxon>
        <taxon>Pseudomonadati</taxon>
        <taxon>Bacteroidota</taxon>
        <taxon>Cytophagia</taxon>
        <taxon>Cytophagales</taxon>
        <taxon>Leadbetterellaceae</taxon>
        <taxon>Arcticibacterium</taxon>
    </lineage>
</organism>
<dbReference type="PROSITE" id="PS50005">
    <property type="entry name" value="TPR"/>
    <property type="match status" value="1"/>
</dbReference>
<reference evidence="6 7" key="1">
    <citation type="submission" date="2018-05" db="EMBL/GenBank/DDBJ databases">
        <title>Complete genome sequence of Arcticibacterium luteifluviistationis SM1504T, a cytophagaceae bacterium isolated from Arctic surface seawater.</title>
        <authorList>
            <person name="Li Y."/>
            <person name="Qin Q.-L."/>
        </authorList>
    </citation>
    <scope>NUCLEOTIDE SEQUENCE [LARGE SCALE GENOMIC DNA]</scope>
    <source>
        <strain evidence="6 7">SM1504</strain>
    </source>
</reference>
<dbReference type="SUPFAM" id="SSF48452">
    <property type="entry name" value="TPR-like"/>
    <property type="match status" value="1"/>
</dbReference>
<dbReference type="InterPro" id="IPR011990">
    <property type="entry name" value="TPR-like_helical_dom_sf"/>
</dbReference>
<dbReference type="InterPro" id="IPR019734">
    <property type="entry name" value="TPR_rpt"/>
</dbReference>
<gene>
    <name evidence="6" type="ORF">DJ013_08060</name>
</gene>
<feature type="region of interest" description="Disordered" evidence="4">
    <location>
        <begin position="36"/>
        <end position="67"/>
    </location>
</feature>
<evidence type="ECO:0000313" key="7">
    <source>
        <dbReference type="Proteomes" id="UP000249873"/>
    </source>
</evidence>
<keyword evidence="5" id="KW-1133">Transmembrane helix</keyword>
<keyword evidence="5" id="KW-0812">Transmembrane</keyword>
<dbReference type="PANTHER" id="PTHR45586">
    <property type="entry name" value="TPR REPEAT-CONTAINING PROTEIN PA4667"/>
    <property type="match status" value="1"/>
</dbReference>
<evidence type="ECO:0000256" key="5">
    <source>
        <dbReference type="SAM" id="Phobius"/>
    </source>
</evidence>
<feature type="compositionally biased region" description="Polar residues" evidence="4">
    <location>
        <begin position="58"/>
        <end position="67"/>
    </location>
</feature>
<dbReference type="Gene3D" id="1.25.40.10">
    <property type="entry name" value="Tetratricopeptide repeat domain"/>
    <property type="match status" value="1"/>
</dbReference>
<dbReference type="KEGG" id="als:DJ013_08060"/>
<dbReference type="OrthoDB" id="1490552at2"/>
<dbReference type="EMBL" id="CP029480">
    <property type="protein sequence ID" value="AWV98130.1"/>
    <property type="molecule type" value="Genomic_DNA"/>
</dbReference>
<dbReference type="Pfam" id="PF14559">
    <property type="entry name" value="TPR_19"/>
    <property type="match status" value="1"/>
</dbReference>
<keyword evidence="1" id="KW-0677">Repeat</keyword>
<protein>
    <submittedName>
        <fullName evidence="6">Uncharacterized protein</fullName>
    </submittedName>
</protein>
<keyword evidence="2 3" id="KW-0802">TPR repeat</keyword>
<evidence type="ECO:0000313" key="6">
    <source>
        <dbReference type="EMBL" id="AWV98130.1"/>
    </source>
</evidence>
<evidence type="ECO:0000256" key="4">
    <source>
        <dbReference type="SAM" id="MobiDB-lite"/>
    </source>
</evidence>
<feature type="transmembrane region" description="Helical" evidence="5">
    <location>
        <begin position="12"/>
        <end position="29"/>
    </location>
</feature>
<name>A0A2Z4GAS1_9BACT</name>
<evidence type="ECO:0000256" key="3">
    <source>
        <dbReference type="PROSITE-ProRule" id="PRU00339"/>
    </source>
</evidence>
<keyword evidence="5" id="KW-0472">Membrane</keyword>
<accession>A0A2Z4GAS1</accession>
<evidence type="ECO:0000256" key="1">
    <source>
        <dbReference type="ARBA" id="ARBA00022737"/>
    </source>
</evidence>